<name>A0A2P2PEK6_RHIMU</name>
<organism evidence="1">
    <name type="scientific">Rhizophora mucronata</name>
    <name type="common">Asiatic mangrove</name>
    <dbReference type="NCBI Taxonomy" id="61149"/>
    <lineage>
        <taxon>Eukaryota</taxon>
        <taxon>Viridiplantae</taxon>
        <taxon>Streptophyta</taxon>
        <taxon>Embryophyta</taxon>
        <taxon>Tracheophyta</taxon>
        <taxon>Spermatophyta</taxon>
        <taxon>Magnoliopsida</taxon>
        <taxon>eudicotyledons</taxon>
        <taxon>Gunneridae</taxon>
        <taxon>Pentapetalae</taxon>
        <taxon>rosids</taxon>
        <taxon>fabids</taxon>
        <taxon>Malpighiales</taxon>
        <taxon>Rhizophoraceae</taxon>
        <taxon>Rhizophora</taxon>
    </lineage>
</organism>
<evidence type="ECO:0000313" key="1">
    <source>
        <dbReference type="EMBL" id="MBX53155.1"/>
    </source>
</evidence>
<accession>A0A2P2PEK6</accession>
<dbReference type="AlphaFoldDB" id="A0A2P2PEK6"/>
<sequence>MIAQGLHIVGPRERSNVSCLALFFIERLFPQLRTIVFKSQITME</sequence>
<proteinExistence type="predicted"/>
<protein>
    <submittedName>
        <fullName evidence="1">Uncharacterized protein</fullName>
    </submittedName>
</protein>
<reference evidence="1" key="1">
    <citation type="submission" date="2018-02" db="EMBL/GenBank/DDBJ databases">
        <title>Rhizophora mucronata_Transcriptome.</title>
        <authorList>
            <person name="Meera S.P."/>
            <person name="Sreeshan A."/>
            <person name="Augustine A."/>
        </authorList>
    </citation>
    <scope>NUCLEOTIDE SEQUENCE</scope>
    <source>
        <tissue evidence="1">Leaf</tissue>
    </source>
</reference>
<dbReference type="EMBL" id="GGEC01072671">
    <property type="protein sequence ID" value="MBX53155.1"/>
    <property type="molecule type" value="Transcribed_RNA"/>
</dbReference>